<evidence type="ECO:0000313" key="4">
    <source>
        <dbReference type="EMBL" id="QDT32339.1"/>
    </source>
</evidence>
<dbReference type="PANTHER" id="PTHR34512">
    <property type="entry name" value="CELL SURFACE PROTEIN"/>
    <property type="match status" value="1"/>
</dbReference>
<dbReference type="InterPro" id="IPR002372">
    <property type="entry name" value="PQQ_rpt_dom"/>
</dbReference>
<dbReference type="Pfam" id="PF13360">
    <property type="entry name" value="PQQ_2"/>
    <property type="match status" value="2"/>
</dbReference>
<protein>
    <submittedName>
        <fullName evidence="4">Outer membrane biogenesis protein BamB</fullName>
    </submittedName>
</protein>
<dbReference type="Gene3D" id="2.60.120.430">
    <property type="entry name" value="Galactose-binding lectin"/>
    <property type="match status" value="1"/>
</dbReference>
<reference evidence="4 5" key="1">
    <citation type="submission" date="2019-02" db="EMBL/GenBank/DDBJ databases">
        <title>Deep-cultivation of Planctomycetes and their phenomic and genomic characterization uncovers novel biology.</title>
        <authorList>
            <person name="Wiegand S."/>
            <person name="Jogler M."/>
            <person name="Boedeker C."/>
            <person name="Pinto D."/>
            <person name="Vollmers J."/>
            <person name="Rivas-Marin E."/>
            <person name="Kohn T."/>
            <person name="Peeters S.H."/>
            <person name="Heuer A."/>
            <person name="Rast P."/>
            <person name="Oberbeckmann S."/>
            <person name="Bunk B."/>
            <person name="Jeske O."/>
            <person name="Meyerdierks A."/>
            <person name="Storesund J.E."/>
            <person name="Kallscheuer N."/>
            <person name="Luecker S."/>
            <person name="Lage O.M."/>
            <person name="Pohl T."/>
            <person name="Merkel B.J."/>
            <person name="Hornburger P."/>
            <person name="Mueller R.-W."/>
            <person name="Bruemmer F."/>
            <person name="Labrenz M."/>
            <person name="Spormann A.M."/>
            <person name="Op den Camp H."/>
            <person name="Overmann J."/>
            <person name="Amann R."/>
            <person name="Jetten M.S.M."/>
            <person name="Mascher T."/>
            <person name="Medema M.H."/>
            <person name="Devos D.P."/>
            <person name="Kaster A.-K."/>
            <person name="Ovreas L."/>
            <person name="Rohde M."/>
            <person name="Galperin M.Y."/>
            <person name="Jogler C."/>
        </authorList>
    </citation>
    <scope>NUCLEOTIDE SEQUENCE [LARGE SCALE GENOMIC DNA]</scope>
    <source>
        <strain evidence="4 5">Mal48</strain>
    </source>
</reference>
<organism evidence="4 5">
    <name type="scientific">Thalassoglobus polymorphus</name>
    <dbReference type="NCBI Taxonomy" id="2527994"/>
    <lineage>
        <taxon>Bacteria</taxon>
        <taxon>Pseudomonadati</taxon>
        <taxon>Planctomycetota</taxon>
        <taxon>Planctomycetia</taxon>
        <taxon>Planctomycetales</taxon>
        <taxon>Planctomycetaceae</taxon>
        <taxon>Thalassoglobus</taxon>
    </lineage>
</organism>
<dbReference type="PANTHER" id="PTHR34512:SF30">
    <property type="entry name" value="OUTER MEMBRANE PROTEIN ASSEMBLY FACTOR BAMB"/>
    <property type="match status" value="1"/>
</dbReference>
<dbReference type="Proteomes" id="UP000315724">
    <property type="component" value="Chromosome"/>
</dbReference>
<dbReference type="Pfam" id="PF11721">
    <property type="entry name" value="Malectin"/>
    <property type="match status" value="1"/>
</dbReference>
<evidence type="ECO:0000259" key="2">
    <source>
        <dbReference type="Pfam" id="PF11721"/>
    </source>
</evidence>
<keyword evidence="1" id="KW-0732">Signal</keyword>
<feature type="chain" id="PRO_5021892443" evidence="1">
    <location>
        <begin position="26"/>
        <end position="1439"/>
    </location>
</feature>
<dbReference type="InterPro" id="IPR015943">
    <property type="entry name" value="WD40/YVTN_repeat-like_dom_sf"/>
</dbReference>
<keyword evidence="5" id="KW-1185">Reference proteome</keyword>
<dbReference type="OrthoDB" id="218952at2"/>
<dbReference type="EMBL" id="CP036267">
    <property type="protein sequence ID" value="QDT32339.1"/>
    <property type="molecule type" value="Genomic_DNA"/>
</dbReference>
<feature type="domain" description="Pyrrolo-quinoline quinone repeat" evidence="3">
    <location>
        <begin position="63"/>
        <end position="306"/>
    </location>
</feature>
<evidence type="ECO:0000313" key="5">
    <source>
        <dbReference type="Proteomes" id="UP000315724"/>
    </source>
</evidence>
<evidence type="ECO:0000256" key="1">
    <source>
        <dbReference type="SAM" id="SignalP"/>
    </source>
</evidence>
<name>A0A517QL19_9PLAN</name>
<feature type="signal peptide" evidence="1">
    <location>
        <begin position="1"/>
        <end position="25"/>
    </location>
</feature>
<dbReference type="SMART" id="SM00564">
    <property type="entry name" value="PQQ"/>
    <property type="match status" value="8"/>
</dbReference>
<feature type="domain" description="Malectin" evidence="2">
    <location>
        <begin position="1358"/>
        <end position="1412"/>
    </location>
</feature>
<dbReference type="SUPFAM" id="SSF50998">
    <property type="entry name" value="Quinoprotein alcohol dehydrogenase-like"/>
    <property type="match status" value="2"/>
</dbReference>
<gene>
    <name evidence="4" type="ORF">Mal48_15830</name>
</gene>
<dbReference type="RefSeq" id="WP_145197527.1">
    <property type="nucleotide sequence ID" value="NZ_CP036267.1"/>
</dbReference>
<dbReference type="InterPro" id="IPR011047">
    <property type="entry name" value="Quinoprotein_ADH-like_sf"/>
</dbReference>
<dbReference type="InterPro" id="IPR021720">
    <property type="entry name" value="Malectin_dom"/>
</dbReference>
<dbReference type="KEGG" id="tpol:Mal48_15830"/>
<sequence length="1439" mass="158800" precursor="true">MLISTYQRRSVLLAFLLSLTTTIQANDWPQWRFGPGHSASSPDSLPDQLSLQWTRTDLPRRQAWDDPLNNDVMQYDRIFEPVVKDGRMFVPYNDSDKIVAIDVESGDELWTFYTSGPIRFAPVAWRDVVFFTSDDGHLYCVSAINGSEKWKFRGGPSERKVIGNRRVISAWPARGGPVVHEDSVYFAASIWPFMGTFIYSLDAESGAVRWVNDSTAAHYIKQPHSAPAFAGVAPQGTMSVVEETLLVPGGRSVPAALDRRTGAFKYFDLNAGGKGNGGSFVIGRDDEFYVHTRERGVRSYDLKTGKKTAFRVTEPVLSSDFVYTADGTSKVKAFDEAKKVVWELSGVDASGDLIQSGDRLYAAGGGKLTAIQLNNENREPEVVWTQPIDEQVVRLLAASQRLFAVNLNGQIMCFGEDAGDVKKTERAVKPLPSNESSDLTKRLIKQSTMNSGVVLWYGLENEQLLQSVLQESEYQIVLVLEDQQQVERLRREFDAAGVYGERIAVHHGTIDSFQAPPYIAPLVVIDGNQVEVVKTDQDLLRQAYESVRPYGGCLVAIHPSLGQTLADACEAAKLENVSVEESSPFMVARRVGALTGAADWTHQYGDIANTVKSNDSRVKLPLGLLWFGGNSNMDVLPRHSHAPPEQVVSGRLYIQGMNSLSCRDVYTGRVIWKREFEDLGTFDVYYDSTYKDTPLDTAYNQVHIPGANGRGTNYVATEEAIYLAIGDSCHVLDVETGEMLSEITLPPARDGQQHEWGFIGVYEDVLFGGIGFANYGERLSLSFEESDSKLSRNSKGFGSKSLDRSASQGLVAFNRHTGEQLWKIEARHSFLHNAIVAGDGKVFCLDKLQKPIEDKLRRRGRTPPETYRIIATDVRTGKELWEVTENIFGTWLGYSEKHQLLLQAGAKASDRLKSEVGQGMAVYHGEDGQLKWYVADRAYAGPCILHNETILTNANSYQPSSGTFSLLTGEPEFIVNPITQKEQVWQICRSYGCNTVIASENLLTFRSGAAGYYDMQTMSGTGNLGGFKSGCTSNLVVANGVLNAPDYTRTCSCSYQNQTSVALIHMPDMDMWTVNHTAKFSKPGDSIERIGINFGSPGDRTDSNGTLWLDYPVVGGESANIDVQVTGDVEYYHNNTLKFDGPATPWVGASGVLNAETITIPLSIKTDSDGLSFAVSKASDDAEEDPRGDVNLTSSDLELTLDKETQIVGIRFENVSLPQSVSIDNAYIQFTSDETNNEETKLTIGIENVGNAKTFLDQSKNISRRQLLESQVSWQPAPWDKVNRALEEQRTPNLASILRQVIARPDWKQGNAVAFVISGSGKRVAKSFSGNGKMAARLVVETSDPLMAQDSHPTHPHTVRLYFAEPAETEVGERLFGVELNGKLVEEQFDIVATAGQKRSTIVREYRDVPIGQALKIRLPNHVGQAVLSGVEIIRQTAE</sequence>
<feature type="domain" description="Pyrrolo-quinoline quinone repeat" evidence="3">
    <location>
        <begin position="804"/>
        <end position="895"/>
    </location>
</feature>
<accession>A0A517QL19</accession>
<evidence type="ECO:0000259" key="3">
    <source>
        <dbReference type="Pfam" id="PF13360"/>
    </source>
</evidence>
<proteinExistence type="predicted"/>
<dbReference type="InterPro" id="IPR018391">
    <property type="entry name" value="PQQ_b-propeller_rpt"/>
</dbReference>
<dbReference type="Gene3D" id="2.130.10.10">
    <property type="entry name" value="YVTN repeat-like/Quinoprotein amine dehydrogenase"/>
    <property type="match status" value="2"/>
</dbReference>